<proteinExistence type="predicted"/>
<gene>
    <name evidence="1" type="ORF">MENTE1834_LOCUS14326</name>
</gene>
<protein>
    <submittedName>
        <fullName evidence="1">Uncharacterized protein</fullName>
    </submittedName>
</protein>
<dbReference type="Proteomes" id="UP001497535">
    <property type="component" value="Unassembled WGS sequence"/>
</dbReference>
<name>A0ACB0YN69_MELEN</name>
<organism evidence="1 2">
    <name type="scientific">Meloidogyne enterolobii</name>
    <name type="common">Root-knot nematode worm</name>
    <name type="synonym">Meloidogyne mayaguensis</name>
    <dbReference type="NCBI Taxonomy" id="390850"/>
    <lineage>
        <taxon>Eukaryota</taxon>
        <taxon>Metazoa</taxon>
        <taxon>Ecdysozoa</taxon>
        <taxon>Nematoda</taxon>
        <taxon>Chromadorea</taxon>
        <taxon>Rhabditida</taxon>
        <taxon>Tylenchina</taxon>
        <taxon>Tylenchomorpha</taxon>
        <taxon>Tylenchoidea</taxon>
        <taxon>Meloidogynidae</taxon>
        <taxon>Meloidogyninae</taxon>
        <taxon>Meloidogyne</taxon>
    </lineage>
</organism>
<keyword evidence="2" id="KW-1185">Reference proteome</keyword>
<accession>A0ACB0YN69</accession>
<comment type="caution">
    <text evidence="1">The sequence shown here is derived from an EMBL/GenBank/DDBJ whole genome shotgun (WGS) entry which is preliminary data.</text>
</comment>
<evidence type="ECO:0000313" key="1">
    <source>
        <dbReference type="EMBL" id="CAK5054141.1"/>
    </source>
</evidence>
<dbReference type="EMBL" id="CAVMJV010000015">
    <property type="protein sequence ID" value="CAK5054141.1"/>
    <property type="molecule type" value="Genomic_DNA"/>
</dbReference>
<reference evidence="1" key="1">
    <citation type="submission" date="2023-11" db="EMBL/GenBank/DDBJ databases">
        <authorList>
            <person name="Poullet M."/>
        </authorList>
    </citation>
    <scope>NUCLEOTIDE SEQUENCE</scope>
    <source>
        <strain evidence="1">E1834</strain>
    </source>
</reference>
<evidence type="ECO:0000313" key="2">
    <source>
        <dbReference type="Proteomes" id="UP001497535"/>
    </source>
</evidence>
<sequence>MQIINNQPQHDSPKNDQNPPSTPPNNSKKHQQNNQSQQRRTAAERRASHRRRSTAQANELVQLAQLRKGIEKSRTSQDSPNIEKIVEEHPTKEENSEKTMIIPNQQMGNSTKTTQNILTTADSDEFPPEPTITAPGSEEEEFVNNENICINLLEEEQVATLMLFEPSPTSSTTSPPIRTTPKTTINKNIPDIPPPSHPFKQKYYHQRSISDHLLNYSSSKNIQKQQLKNQEKPFGEDNNPPPKYIYSSQLDSESPLNLQNNKYNNINTKFSMAAATTKKKAPILAQIRRLKREEEFNDQMSANDYNTEPEEEEDNDDKYYESSAIEDDDIEFTNRLSRPQQRLNRVCSGDGELVKLRNVHNNEDDFSPPPPSFTTTPTSLSSFSALKAATALAGVNLSLARGLENSSIPTSNTSTPSNTKTKNSNKKSASFSSTPSSSSGIANLFSLGNRFSTNRQNSDSSLLRRNSQKVEEQQQQNLLCSRRSFKWKNLWGRKNSGTSIDDSNIVVGSNVSKGGSNVSKGGSNVSNVSTPTGSLFSTKRASSQLLDTLIEDTETFSISGGSKEDELKQKRRLKRHSALLLVEGNDKEEGKGIEEEGKERSFNQNANTALTPVRFRTANQMLNSSSKEEKSERREEEKTECQEILSSSILQQRPFSIIGTGQDSEPSLISSSKVHNMLSVEEEDSSEQQLLPNEQLARYRIEEDLLERFDEFLFKCRRKGLRTLRNVNEDSFGMEEEEEGEDNGREEEEMRKIIKKSSKNRGRDGKLDKEEDNSLQKSATSSTLLKKPNHKKVERTAPPLPPRLSRATRRSTNCSPILYISTCQTLDRRQSNKKLALHRAVSSRANNLTNLTTSSSPFSYTSTLTLPRKRPPPRGVSTQQRRRGNITSAATRRKSIVQLAVEDSVELAAIVAAVEEHEKEDLKGEGGGDGEGHEDAHEEGHEEGHEEVHEEVKEVERVKNEAEARQVEDEKQKLKETKQQTQQQQPAMFRVKSSKHLTTSTNHHSTKCAIFRHLLGATTNNNNNRVCGGGKVAPKNNGTLITSSNNNLGNATISGGSCVAEMAIDGAANRTISKDNKKRETKTNSMILGTIWSIRPRRKKESNAQRSLVNLWASQSPTENISANIAADVSVANKSCPNGNGDFMNNIADQQQLLQQQNLSQHQSSLLQSPSSTTANVGSSSPFCSPTSTTTDGIFHHNNGPSTASSNFFPRAQLQHSRWADLELWTEQETSWTAKYCVGSDNEFSSLSAKEMKRQNIIYELVLTERHHCQVLVLLQQLYYEGLAHNRILTPKQLQLLIPDVEALLDFHLSFLRSLIERCSQSPIVDEISDILLTEFGSGNFRNNAINSYTAFCLGREDSAKQYSTLIAQNIHFRKFMEYYEGQHKDRSLKDCMLLVAQRLTKYPVLVEQIAKQESQPSKQLLAQKAHSIVREFAMQVDQQLMQHELNKKWTALKKALDKSAAIAKLIHPKDGIDFSFDDLVWPVENDSTITLTNLTKTIGRRQILLITRAFWRETMNGPELELRLLLCDDVIVFLRPKGGGGGSSSSTVNVGSNSNAANTKLPPLQFFRHISHSGVLPLHSILVRGENVRRKSLLLIVTAKQRPDLFEFAFPTSVELENFALAIKKAKAEAPNFVRLADGKCFEFADKPIGDGMGKPIINSDDFKTQMENWKLELDQLFGETGDF</sequence>